<sequence>MNWSDVALTPQYLRRELARGHAPLALPDVGGVTALLHSPEHVDQLTDRQLRSLHGAQVDDLEKNRLSAAAGTRWLASAQECHYRPPRPDAASPAAPADDVAILIVDNRPPLPYEVIGTALRSPEAWGRERVRVSERWTPARGAVSSFQLALVINHVYAQLHGYRFYLENPCPQTFKGINASVWRASLPPHMRARALSPKLAKFVANSDICPALPASHRLGPFPPRGPPWAKLAAIRYVARRHHFVAYLDSDVFVPEAWQPLLPLIELSGLTAGKWLAAAEEYPPQKRRRDFRAGLANSGVLLLAGAPAAGAQVLEALERWIWPSTGHPLYFFSWPFEQNALSTSVFRAYPHAWTLLRPGCPLNSPFGALFRHYVGGTPDRNVYHPAHRDAWLLQAVQCTARNLVSAAARSSEPPQSCTPNEPRLQLDAAGCALEEADILMDTRALSPVVLARVRAPDWKPCCAFCNAEPTCRAWAFAPNWPNGMLNCWLLEGFTGTLPASGRWLARKQVGAPRPLSTFVVPESMISSHGEV</sequence>
<protein>
    <recommendedName>
        <fullName evidence="1">Apple domain-containing protein</fullName>
    </recommendedName>
</protein>
<dbReference type="Proteomes" id="UP001515480">
    <property type="component" value="Unassembled WGS sequence"/>
</dbReference>
<accession>A0AB34JE65</accession>
<evidence type="ECO:0000313" key="3">
    <source>
        <dbReference type="Proteomes" id="UP001515480"/>
    </source>
</evidence>
<organism evidence="2 3">
    <name type="scientific">Prymnesium parvum</name>
    <name type="common">Toxic golden alga</name>
    <dbReference type="NCBI Taxonomy" id="97485"/>
    <lineage>
        <taxon>Eukaryota</taxon>
        <taxon>Haptista</taxon>
        <taxon>Haptophyta</taxon>
        <taxon>Prymnesiophyceae</taxon>
        <taxon>Prymnesiales</taxon>
        <taxon>Prymnesiaceae</taxon>
        <taxon>Prymnesium</taxon>
    </lineage>
</organism>
<name>A0AB34JE65_PRYPA</name>
<gene>
    <name evidence="2" type="ORF">AB1Y20_003305</name>
</gene>
<evidence type="ECO:0000313" key="2">
    <source>
        <dbReference type="EMBL" id="KAL1519037.1"/>
    </source>
</evidence>
<dbReference type="EMBL" id="JBGBPQ010000010">
    <property type="protein sequence ID" value="KAL1519037.1"/>
    <property type="molecule type" value="Genomic_DNA"/>
</dbReference>
<evidence type="ECO:0000259" key="1">
    <source>
        <dbReference type="Pfam" id="PF14295"/>
    </source>
</evidence>
<proteinExistence type="predicted"/>
<dbReference type="AlphaFoldDB" id="A0AB34JE65"/>
<dbReference type="Pfam" id="PF14295">
    <property type="entry name" value="PAN_4"/>
    <property type="match status" value="1"/>
</dbReference>
<dbReference type="InterPro" id="IPR003609">
    <property type="entry name" value="Pan_app"/>
</dbReference>
<comment type="caution">
    <text evidence="2">The sequence shown here is derived from an EMBL/GenBank/DDBJ whole genome shotgun (WGS) entry which is preliminary data.</text>
</comment>
<keyword evidence="3" id="KW-1185">Reference proteome</keyword>
<feature type="domain" description="Apple" evidence="1">
    <location>
        <begin position="453"/>
        <end position="489"/>
    </location>
</feature>
<reference evidence="2 3" key="1">
    <citation type="journal article" date="2024" name="Science">
        <title>Giant polyketide synthase enzymes in the biosynthesis of giant marine polyether toxins.</title>
        <authorList>
            <person name="Fallon T.R."/>
            <person name="Shende V.V."/>
            <person name="Wierzbicki I.H."/>
            <person name="Pendleton A.L."/>
            <person name="Watervoot N.F."/>
            <person name="Auber R.P."/>
            <person name="Gonzalez D.J."/>
            <person name="Wisecaver J.H."/>
            <person name="Moore B.S."/>
        </authorList>
    </citation>
    <scope>NUCLEOTIDE SEQUENCE [LARGE SCALE GENOMIC DNA]</scope>
    <source>
        <strain evidence="2 3">12B1</strain>
    </source>
</reference>